<dbReference type="KEGG" id="mri:Mal4_18290"/>
<dbReference type="Proteomes" id="UP000320496">
    <property type="component" value="Chromosome"/>
</dbReference>
<feature type="domain" description="Ice-binding protein C-terminal" evidence="2">
    <location>
        <begin position="268"/>
        <end position="291"/>
    </location>
</feature>
<feature type="signal peptide" evidence="1">
    <location>
        <begin position="1"/>
        <end position="19"/>
    </location>
</feature>
<proteinExistence type="predicted"/>
<evidence type="ECO:0000313" key="3">
    <source>
        <dbReference type="EMBL" id="QDU37515.1"/>
    </source>
</evidence>
<keyword evidence="4" id="KW-1185">Reference proteome</keyword>
<sequence length="295" mass="30559" precursor="true">MRSRTLCPALILAITLLVAFPQDVRATMIFVDTSTGGGQVGAFYGPYTPGDDPPAGYPPILPPDNDPTFQNYFMGRSTISGFTTSERRAFFFFDTAGIAASIPAGETITDVVIALELLAGGTSVLANFTGDEEVVAFSSTSFSPGEILDPIAAGIPFEDIWDTFGSSTPYGEFTIFGPGSPTPTTDGTKLISLGGAIPDLTAAIAAGDIFVVTAKLLTYDPGPIGPTAPPPVVPYEYVFGLTDVVSPSGSLTAAPELTITTSASTATPIPEPSSFVLASIGVAFVAAARRRRRKA</sequence>
<dbReference type="RefSeq" id="WP_145368394.1">
    <property type="nucleotide sequence ID" value="NZ_CP036275.1"/>
</dbReference>
<dbReference type="InterPro" id="IPR013424">
    <property type="entry name" value="Ice-binding_C"/>
</dbReference>
<protein>
    <recommendedName>
        <fullName evidence="2">Ice-binding protein C-terminal domain-containing protein</fullName>
    </recommendedName>
</protein>
<organism evidence="3 4">
    <name type="scientific">Maioricimonas rarisocia</name>
    <dbReference type="NCBI Taxonomy" id="2528026"/>
    <lineage>
        <taxon>Bacteria</taxon>
        <taxon>Pseudomonadati</taxon>
        <taxon>Planctomycetota</taxon>
        <taxon>Planctomycetia</taxon>
        <taxon>Planctomycetales</taxon>
        <taxon>Planctomycetaceae</taxon>
        <taxon>Maioricimonas</taxon>
    </lineage>
</organism>
<keyword evidence="1" id="KW-0732">Signal</keyword>
<evidence type="ECO:0000259" key="2">
    <source>
        <dbReference type="Pfam" id="PF07589"/>
    </source>
</evidence>
<evidence type="ECO:0000313" key="4">
    <source>
        <dbReference type="Proteomes" id="UP000320496"/>
    </source>
</evidence>
<accession>A0A517Z4X7</accession>
<feature type="chain" id="PRO_5022223758" description="Ice-binding protein C-terminal domain-containing protein" evidence="1">
    <location>
        <begin position="20"/>
        <end position="295"/>
    </location>
</feature>
<evidence type="ECO:0000256" key="1">
    <source>
        <dbReference type="SAM" id="SignalP"/>
    </source>
</evidence>
<dbReference type="Pfam" id="PF07589">
    <property type="entry name" value="PEP-CTERM"/>
    <property type="match status" value="1"/>
</dbReference>
<reference evidence="3 4" key="1">
    <citation type="submission" date="2019-02" db="EMBL/GenBank/DDBJ databases">
        <title>Deep-cultivation of Planctomycetes and their phenomic and genomic characterization uncovers novel biology.</title>
        <authorList>
            <person name="Wiegand S."/>
            <person name="Jogler M."/>
            <person name="Boedeker C."/>
            <person name="Pinto D."/>
            <person name="Vollmers J."/>
            <person name="Rivas-Marin E."/>
            <person name="Kohn T."/>
            <person name="Peeters S.H."/>
            <person name="Heuer A."/>
            <person name="Rast P."/>
            <person name="Oberbeckmann S."/>
            <person name="Bunk B."/>
            <person name="Jeske O."/>
            <person name="Meyerdierks A."/>
            <person name="Storesund J.E."/>
            <person name="Kallscheuer N."/>
            <person name="Luecker S."/>
            <person name="Lage O.M."/>
            <person name="Pohl T."/>
            <person name="Merkel B.J."/>
            <person name="Hornburger P."/>
            <person name="Mueller R.-W."/>
            <person name="Bruemmer F."/>
            <person name="Labrenz M."/>
            <person name="Spormann A.M."/>
            <person name="Op den Camp H."/>
            <person name="Overmann J."/>
            <person name="Amann R."/>
            <person name="Jetten M.S.M."/>
            <person name="Mascher T."/>
            <person name="Medema M.H."/>
            <person name="Devos D.P."/>
            <person name="Kaster A.-K."/>
            <person name="Ovreas L."/>
            <person name="Rohde M."/>
            <person name="Galperin M.Y."/>
            <person name="Jogler C."/>
        </authorList>
    </citation>
    <scope>NUCLEOTIDE SEQUENCE [LARGE SCALE GENOMIC DNA]</scope>
    <source>
        <strain evidence="3 4">Mal4</strain>
    </source>
</reference>
<dbReference type="EMBL" id="CP036275">
    <property type="protein sequence ID" value="QDU37515.1"/>
    <property type="molecule type" value="Genomic_DNA"/>
</dbReference>
<name>A0A517Z4X7_9PLAN</name>
<gene>
    <name evidence="3" type="ORF">Mal4_18290</name>
</gene>
<dbReference type="AlphaFoldDB" id="A0A517Z4X7"/>